<protein>
    <submittedName>
        <fullName evidence="6">OmpA family protein</fullName>
    </submittedName>
</protein>
<dbReference type="InterPro" id="IPR036737">
    <property type="entry name" value="OmpA-like_sf"/>
</dbReference>
<dbReference type="EMBL" id="CP044222">
    <property type="protein sequence ID" value="QEW05739.1"/>
    <property type="molecule type" value="Genomic_DNA"/>
</dbReference>
<dbReference type="PROSITE" id="PS01068">
    <property type="entry name" value="OMPA_1"/>
    <property type="match status" value="1"/>
</dbReference>
<dbReference type="AlphaFoldDB" id="A0A5J6LAT8"/>
<evidence type="ECO:0000256" key="2">
    <source>
        <dbReference type="ARBA" id="ARBA00023136"/>
    </source>
</evidence>
<sequence length="193" mass="21010">MDACDLERVLNKYSEDQMDFNLKKAITIGCTCFFLAGCAANQSQVESGHRSSQVIESINQVSQTLVTSPHLQMLQQSDSSLRIEFPDIQAFSFDGASLSQELQLALTDIADALIAQPILNAEVVGHTDNIGNADYNQILSENRAHQVADYLVQQGVQTTRIKVTGMGPSAPIADNNTAEGRAANRRVELIISE</sequence>
<dbReference type="KEGG" id="nik:F5I99_04125"/>
<evidence type="ECO:0000259" key="5">
    <source>
        <dbReference type="PROSITE" id="PS51123"/>
    </source>
</evidence>
<name>A0A5J6LAT8_9GAMM</name>
<dbReference type="InterPro" id="IPR006690">
    <property type="entry name" value="OMPA-like_CS"/>
</dbReference>
<evidence type="ECO:0000256" key="1">
    <source>
        <dbReference type="ARBA" id="ARBA00004442"/>
    </source>
</evidence>
<dbReference type="CDD" id="cd07185">
    <property type="entry name" value="OmpA_C-like"/>
    <property type="match status" value="1"/>
</dbReference>
<dbReference type="InterPro" id="IPR006665">
    <property type="entry name" value="OmpA-like"/>
</dbReference>
<accession>A0A5J6LAT8</accession>
<dbReference type="SUPFAM" id="SSF103088">
    <property type="entry name" value="OmpA-like"/>
    <property type="match status" value="1"/>
</dbReference>
<evidence type="ECO:0000256" key="4">
    <source>
        <dbReference type="PROSITE-ProRule" id="PRU00473"/>
    </source>
</evidence>
<dbReference type="InterPro" id="IPR050330">
    <property type="entry name" value="Bact_OuterMem_StrucFunc"/>
</dbReference>
<dbReference type="PANTHER" id="PTHR30329:SF21">
    <property type="entry name" value="LIPOPROTEIN YIAD-RELATED"/>
    <property type="match status" value="1"/>
</dbReference>
<dbReference type="PRINTS" id="PR01021">
    <property type="entry name" value="OMPADOMAIN"/>
</dbReference>
<dbReference type="Pfam" id="PF00691">
    <property type="entry name" value="OmpA"/>
    <property type="match status" value="1"/>
</dbReference>
<evidence type="ECO:0000313" key="6">
    <source>
        <dbReference type="EMBL" id="QEW05739.1"/>
    </source>
</evidence>
<comment type="subcellular location">
    <subcellularLocation>
        <location evidence="1">Cell outer membrane</location>
    </subcellularLocation>
</comment>
<organism evidence="6 7">
    <name type="scientific">Nitrincola iocasae</name>
    <dbReference type="NCBI Taxonomy" id="2614693"/>
    <lineage>
        <taxon>Bacteria</taxon>
        <taxon>Pseudomonadati</taxon>
        <taxon>Pseudomonadota</taxon>
        <taxon>Gammaproteobacteria</taxon>
        <taxon>Oceanospirillales</taxon>
        <taxon>Oceanospirillaceae</taxon>
        <taxon>Nitrincola</taxon>
    </lineage>
</organism>
<dbReference type="PROSITE" id="PS51123">
    <property type="entry name" value="OMPA_2"/>
    <property type="match status" value="1"/>
</dbReference>
<dbReference type="GO" id="GO:0009279">
    <property type="term" value="C:cell outer membrane"/>
    <property type="evidence" value="ECO:0007669"/>
    <property type="project" value="UniProtKB-SubCell"/>
</dbReference>
<proteinExistence type="predicted"/>
<keyword evidence="2 4" id="KW-0472">Membrane</keyword>
<evidence type="ECO:0000256" key="3">
    <source>
        <dbReference type="ARBA" id="ARBA00023237"/>
    </source>
</evidence>
<keyword evidence="3" id="KW-0998">Cell outer membrane</keyword>
<evidence type="ECO:0000313" key="7">
    <source>
        <dbReference type="Proteomes" id="UP000325606"/>
    </source>
</evidence>
<dbReference type="Proteomes" id="UP000325606">
    <property type="component" value="Chromosome"/>
</dbReference>
<gene>
    <name evidence="6" type="ORF">F5I99_04125</name>
</gene>
<dbReference type="InterPro" id="IPR006664">
    <property type="entry name" value="OMP_bac"/>
</dbReference>
<reference evidence="6 7" key="1">
    <citation type="submission" date="2019-09" db="EMBL/GenBank/DDBJ databases">
        <title>Nitrincola iocasae sp. nov., a bacterium isolated from the sediment collected at a cold seep field in South China Sea.</title>
        <authorList>
            <person name="Zhang H."/>
            <person name="Wang H."/>
            <person name="Li C."/>
        </authorList>
    </citation>
    <scope>NUCLEOTIDE SEQUENCE [LARGE SCALE GENOMIC DNA]</scope>
    <source>
        <strain evidence="6 7">KXZD1103</strain>
    </source>
</reference>
<dbReference type="PANTHER" id="PTHR30329">
    <property type="entry name" value="STATOR ELEMENT OF FLAGELLAR MOTOR COMPLEX"/>
    <property type="match status" value="1"/>
</dbReference>
<feature type="domain" description="OmpA-like" evidence="5">
    <location>
        <begin position="78"/>
        <end position="193"/>
    </location>
</feature>
<dbReference type="Gene3D" id="3.30.1330.60">
    <property type="entry name" value="OmpA-like domain"/>
    <property type="match status" value="1"/>
</dbReference>
<keyword evidence="7" id="KW-1185">Reference proteome</keyword>